<comment type="caution">
    <text evidence="1">The sequence shown here is derived from an EMBL/GenBank/DDBJ whole genome shotgun (WGS) entry which is preliminary data.</text>
</comment>
<protein>
    <submittedName>
        <fullName evidence="1">Uncharacterized protein</fullName>
    </submittedName>
</protein>
<dbReference type="EMBL" id="CM034391">
    <property type="protein sequence ID" value="KAJ0181445.1"/>
    <property type="molecule type" value="Genomic_DNA"/>
</dbReference>
<sequence length="729" mass="83154">MEEIAREYISYARQLSTNSCYSKAFDLFIMAFEKCPGMKTTHEPEFRMVLTRLNEVLAAGGKMEDIFSNFGRAIKEFPNSIYFTNDIGKYLYKFGFYTEAWCHFQKALNMDSGFVNAEKNLNSVKNLLVERWHFRMLNDRIRNEAYHSAIYETMLPFVDTVLDLGTGTGLLAMYAHERTPIATTACDGSEVMTKLASTVTMENDIDNIVVVNKLSTSMDYKDIGGKRSLLITELFDAGLFGEHILQTLSHAWEYLINNVGRVLPNRAEFFVVGAQCDRLHKKYQLSSSIKAVLNIPNLRVHILTYDETYDCEDVHLFKDITYVTEPESLLKIDFNNYNDIQDKLTPKDPYKAEFKVNQDASINVVIGYFNLYLTDTTMITTNPREKNRANAWQQAVFFDNEPLNVFENQNIFAEFVLHNGKLTMEPNYDSRIMRVSPETIRFLNDEVYINTIKSCIGMASVYLGQIAEMSQISIVDLCPFPYFGLLMLKRGAQSLVCCAKTDSDKKFFRKVFKANKIATSKVTIVVGDEWSQDVFGDEKFHAVFCNILEVCGDIDLRQREMAQHLQHAHLLQGGLFLPAKISMVGQLVSSHWLDINNRVYDENVSNYKIGEFINKYQVSQNFCIDFNHLEYTPLTNPTILGVCNSGIRSQVFNIPIVQNGDANAILCWFSIELMEEIPEISTNRSNSFIDGIAFLANPRVRMVYGQVANILCCADPDGAFKLMIDIEAT</sequence>
<dbReference type="Proteomes" id="UP000824533">
    <property type="component" value="Linkage Group LG05"/>
</dbReference>
<name>A0ACC1DC99_9NEOP</name>
<gene>
    <name evidence="1" type="ORF">K1T71_003530</name>
</gene>
<proteinExistence type="predicted"/>
<keyword evidence="2" id="KW-1185">Reference proteome</keyword>
<organism evidence="1 2">
    <name type="scientific">Dendrolimus kikuchii</name>
    <dbReference type="NCBI Taxonomy" id="765133"/>
    <lineage>
        <taxon>Eukaryota</taxon>
        <taxon>Metazoa</taxon>
        <taxon>Ecdysozoa</taxon>
        <taxon>Arthropoda</taxon>
        <taxon>Hexapoda</taxon>
        <taxon>Insecta</taxon>
        <taxon>Pterygota</taxon>
        <taxon>Neoptera</taxon>
        <taxon>Endopterygota</taxon>
        <taxon>Lepidoptera</taxon>
        <taxon>Glossata</taxon>
        <taxon>Ditrysia</taxon>
        <taxon>Bombycoidea</taxon>
        <taxon>Lasiocampidae</taxon>
        <taxon>Dendrolimus</taxon>
    </lineage>
</organism>
<accession>A0ACC1DC99</accession>
<evidence type="ECO:0000313" key="2">
    <source>
        <dbReference type="Proteomes" id="UP000824533"/>
    </source>
</evidence>
<evidence type="ECO:0000313" key="1">
    <source>
        <dbReference type="EMBL" id="KAJ0181445.1"/>
    </source>
</evidence>
<reference evidence="1 2" key="1">
    <citation type="journal article" date="2021" name="Front. Genet.">
        <title>Chromosome-Level Genome Assembly Reveals Significant Gene Expansion in the Toll and IMD Signaling Pathways of Dendrolimus kikuchii.</title>
        <authorList>
            <person name="Zhou J."/>
            <person name="Wu P."/>
            <person name="Xiong Z."/>
            <person name="Liu N."/>
            <person name="Zhao N."/>
            <person name="Ji M."/>
            <person name="Qiu Y."/>
            <person name="Yang B."/>
        </authorList>
    </citation>
    <scope>NUCLEOTIDE SEQUENCE [LARGE SCALE GENOMIC DNA]</scope>
    <source>
        <strain evidence="1">Ann1</strain>
    </source>
</reference>